<reference evidence="5 6" key="1">
    <citation type="journal article" date="2019" name="Int. J. Syst. Evol. Microbiol.">
        <title>The Global Catalogue of Microorganisms (GCM) 10K type strain sequencing project: providing services to taxonomists for standard genome sequencing and annotation.</title>
        <authorList>
            <consortium name="The Broad Institute Genomics Platform"/>
            <consortium name="The Broad Institute Genome Sequencing Center for Infectious Disease"/>
            <person name="Wu L."/>
            <person name="Ma J."/>
        </authorList>
    </citation>
    <scope>NUCLEOTIDE SEQUENCE [LARGE SCALE GENOMIC DNA]</scope>
    <source>
        <strain evidence="5 6">CGMCC 1.12285</strain>
    </source>
</reference>
<dbReference type="AlphaFoldDB" id="A0ABD6B9Q7"/>
<keyword evidence="2" id="KW-0804">Transcription</keyword>
<dbReference type="PANTHER" id="PTHR34236">
    <property type="entry name" value="DIMETHYL SULFOXIDE REDUCTASE TRANSCRIPTIONAL ACTIVATOR"/>
    <property type="match status" value="1"/>
</dbReference>
<keyword evidence="6" id="KW-1185">Reference proteome</keyword>
<evidence type="ECO:0000259" key="4">
    <source>
        <dbReference type="Pfam" id="PF24279"/>
    </source>
</evidence>
<feature type="domain" description="HVO-2525 N-terminal" evidence="4">
    <location>
        <begin position="3"/>
        <end position="138"/>
    </location>
</feature>
<dbReference type="EMBL" id="JBHUDH010000244">
    <property type="protein sequence ID" value="MFD1527627.1"/>
    <property type="molecule type" value="Genomic_DNA"/>
</dbReference>
<keyword evidence="1" id="KW-0805">Transcription regulation</keyword>
<evidence type="ECO:0000259" key="3">
    <source>
        <dbReference type="Pfam" id="PF04967"/>
    </source>
</evidence>
<dbReference type="Pfam" id="PF24279">
    <property type="entry name" value="HVO_2525_N"/>
    <property type="match status" value="1"/>
</dbReference>
<evidence type="ECO:0000313" key="6">
    <source>
        <dbReference type="Proteomes" id="UP001597111"/>
    </source>
</evidence>
<evidence type="ECO:0000313" key="5">
    <source>
        <dbReference type="EMBL" id="MFD1527627.1"/>
    </source>
</evidence>
<name>A0ABD6B9Q7_9EURY</name>
<dbReference type="InterPro" id="IPR007050">
    <property type="entry name" value="HTH_bacterioopsin"/>
</dbReference>
<evidence type="ECO:0000256" key="1">
    <source>
        <dbReference type="ARBA" id="ARBA00023015"/>
    </source>
</evidence>
<gene>
    <name evidence="5" type="ORF">ACFR9S_15185</name>
</gene>
<evidence type="ECO:0000256" key="2">
    <source>
        <dbReference type="ARBA" id="ARBA00023163"/>
    </source>
</evidence>
<comment type="caution">
    <text evidence="5">The sequence shown here is derived from an EMBL/GenBank/DDBJ whole genome shotgun (WGS) entry which is preliminary data.</text>
</comment>
<dbReference type="InterPro" id="IPR056486">
    <property type="entry name" value="HVO_2525_N"/>
</dbReference>
<dbReference type="PANTHER" id="PTHR34236:SF1">
    <property type="entry name" value="DIMETHYL SULFOXIDE REDUCTASE TRANSCRIPTIONAL ACTIVATOR"/>
    <property type="match status" value="1"/>
</dbReference>
<dbReference type="Proteomes" id="UP001597111">
    <property type="component" value="Unassembled WGS sequence"/>
</dbReference>
<organism evidence="5 6">
    <name type="scientific">Halolamina salina</name>
    <dbReference type="NCBI Taxonomy" id="1220023"/>
    <lineage>
        <taxon>Archaea</taxon>
        <taxon>Methanobacteriati</taxon>
        <taxon>Methanobacteriota</taxon>
        <taxon>Stenosarchaea group</taxon>
        <taxon>Halobacteria</taxon>
        <taxon>Halobacteriales</taxon>
        <taxon>Haloferacaceae</taxon>
    </lineage>
</organism>
<proteinExistence type="predicted"/>
<accession>A0ABD6B9Q7</accession>
<sequence length="233" mass="25836">MIDIALDMRQYDCPFIDTTDDADLSFAASYWEFNPAAGELETRMVVEAPDRHELDQGLSMLREHRGMEGFDLLAKRDGAARIRTTIQETSAMRTIRQNEGYVTGPFYIEDGRETWHVGFDNDGLADGALAGLERNNDFSVLSREDTSIPEISELMSNAGAAMTLINGCRELSETERETLETAVEGGYFESPRGATLGDLADEFGVSKPAASKNLRRAERKLIDRVVDALGELE</sequence>
<dbReference type="Pfam" id="PF04967">
    <property type="entry name" value="HTH_10"/>
    <property type="match status" value="1"/>
</dbReference>
<dbReference type="RefSeq" id="WP_379731035.1">
    <property type="nucleotide sequence ID" value="NZ_JBHSWZ010000045.1"/>
</dbReference>
<protein>
    <submittedName>
        <fullName evidence="5">Helix-turn-helix domain-containing protein</fullName>
    </submittedName>
</protein>
<feature type="domain" description="HTH bat-type" evidence="3">
    <location>
        <begin position="171"/>
        <end position="223"/>
    </location>
</feature>